<evidence type="ECO:0000256" key="12">
    <source>
        <dbReference type="ARBA" id="ARBA00022989"/>
    </source>
</evidence>
<dbReference type="NCBIfam" id="TIGR01494">
    <property type="entry name" value="ATPase_P-type"/>
    <property type="match status" value="1"/>
</dbReference>
<feature type="domain" description="HMA" evidence="18">
    <location>
        <begin position="13"/>
        <end position="79"/>
    </location>
</feature>
<evidence type="ECO:0000256" key="1">
    <source>
        <dbReference type="ARBA" id="ARBA00004651"/>
    </source>
</evidence>
<dbReference type="InterPro" id="IPR001757">
    <property type="entry name" value="P_typ_ATPase"/>
</dbReference>
<dbReference type="NCBIfam" id="TIGR01511">
    <property type="entry name" value="ATPase-IB1_Cu"/>
    <property type="match status" value="1"/>
</dbReference>
<dbReference type="InterPro" id="IPR018303">
    <property type="entry name" value="ATPase_P-typ_P_site"/>
</dbReference>
<dbReference type="InterPro" id="IPR009078">
    <property type="entry name" value="Ferritin-like_SF"/>
</dbReference>
<evidence type="ECO:0000256" key="8">
    <source>
        <dbReference type="ARBA" id="ARBA00022741"/>
    </source>
</evidence>
<sequence length="954" mass="100774">MSVQQTDDTRHTAHIQVGISGMTCASCALRIEKGLSRYPGVADAHVNFGTEKATVTFDPTAVNLDALVSKIQDIGYKAITDTMRLKPSEPLEPANAAAFTERLKRLDGVIQARFEASAESWVVTYLPESIRPADVRRQLKDWGVPTEDLSAQRDAAQEARQQEIRRWLTRFIVGGVFSLPLAIWLITRIAGVPRLGNPWLQFGLATMVQAYVGGFYYLDSYHNLKNKNANMSVLVAMGTTAAYGLSVGLLFSGSHRALYFDDAAIVLTLISLGKLIEARAKGATSSAMKQLMGLAPRDAHVMIAGEEQSLSIDDVEPGMELVVRPGEKIPTDGIIVSGRSHVDESMLTGEPMPQAKEAGDAVVGATLNQTGTLRVKATKVGRDTALSQIVAAVEAAQAQKAPIEGLADRISGIFVPVVIAAAIVTFGLWWLVTGHVVSALLPAVAVLVVACPCALGLATPTAITAGVGVGAKRGLLIRGGEYLETARTINAVVLDKTGTVTRGKPAVTDVIGEASEPSGQDWVRWAAAVEAASEHPLGRAVVNYAREQGFKVPTAAEFKAEPGQGVRAEVEGHSVMVGSRRAAADALVSVHDLDVVIERLEQEGKTPLYVVVDDAYAGLIAVADTIKDTASEAIQALHADGVAVYLLTGDTRRVAEAVAAEVGIPADHVKAEVLPTQKAEVVQALKDQGQHVAMVGDGINDAPALATADLGIAIGTGTDVAIAAAGITLMSGDLRGVPASLRLSRQTMQKIRQNLFWAFFYNVILIPIAAVGWLAPVISGGAMAVSSILVTSNSALLKRYNPFAGLTATEDRWAAELAAEEAAIPQPAGPVQTAVDPVCGMTVTIGEEAGQMEYQGMTYYFCAKSCLAEFREDPDGYLAGTKSVAMDGNAASMTAVDPVCQMTVTIGEEAGKTEYAGQTYYFCNAACQRAFEKDPTTYAKSDALMASGHDHGPQ</sequence>
<keyword evidence="10 17" id="KW-0067">ATP-binding</keyword>
<dbReference type="SFLD" id="SFLDG00002">
    <property type="entry name" value="C1.7:_P-type_atpase_like"/>
    <property type="match status" value="1"/>
</dbReference>
<keyword evidence="11" id="KW-1278">Translocase</keyword>
<proteinExistence type="inferred from homology"/>
<dbReference type="SUPFAM" id="SSF81665">
    <property type="entry name" value="Calcium ATPase, transmembrane domain M"/>
    <property type="match status" value="1"/>
</dbReference>
<evidence type="ECO:0000256" key="13">
    <source>
        <dbReference type="ARBA" id="ARBA00023008"/>
    </source>
</evidence>
<dbReference type="InterPro" id="IPR036163">
    <property type="entry name" value="HMA_dom_sf"/>
</dbReference>
<dbReference type="InterPro" id="IPR036412">
    <property type="entry name" value="HAD-like_sf"/>
</dbReference>
<keyword evidence="15 17" id="KW-0472">Membrane</keyword>
<comment type="caution">
    <text evidence="19">The sequence shown here is derived from an EMBL/GenBank/DDBJ whole genome shotgun (WGS) entry which is preliminary data.</text>
</comment>
<keyword evidence="9" id="KW-0187">Copper transport</keyword>
<name>A0A7Y0Q310_9FIRM</name>
<evidence type="ECO:0000259" key="18">
    <source>
        <dbReference type="PROSITE" id="PS50846"/>
    </source>
</evidence>
<evidence type="ECO:0000256" key="9">
    <source>
        <dbReference type="ARBA" id="ARBA00022796"/>
    </source>
</evidence>
<dbReference type="FunFam" id="3.30.70.100:FF:000005">
    <property type="entry name" value="Copper-exporting P-type ATPase A"/>
    <property type="match status" value="1"/>
</dbReference>
<dbReference type="InterPro" id="IPR023298">
    <property type="entry name" value="ATPase_P-typ_TM_dom_sf"/>
</dbReference>
<gene>
    <name evidence="19" type="primary">cadA</name>
    <name evidence="19" type="ORF">HIJ39_08910</name>
</gene>
<dbReference type="AlphaFoldDB" id="A0A7Y0Q310"/>
<dbReference type="GO" id="GO:0055070">
    <property type="term" value="P:copper ion homeostasis"/>
    <property type="evidence" value="ECO:0007669"/>
    <property type="project" value="TreeGrafter"/>
</dbReference>
<dbReference type="Pfam" id="PF04945">
    <property type="entry name" value="YHS"/>
    <property type="match status" value="2"/>
</dbReference>
<dbReference type="GO" id="GO:0016491">
    <property type="term" value="F:oxidoreductase activity"/>
    <property type="evidence" value="ECO:0007669"/>
    <property type="project" value="InterPro"/>
</dbReference>
<dbReference type="Proteomes" id="UP000533476">
    <property type="component" value="Unassembled WGS sequence"/>
</dbReference>
<dbReference type="Pfam" id="PF00403">
    <property type="entry name" value="HMA"/>
    <property type="match status" value="1"/>
</dbReference>
<dbReference type="SUPFAM" id="SSF47240">
    <property type="entry name" value="Ferritin-like"/>
    <property type="match status" value="2"/>
</dbReference>
<dbReference type="Gene3D" id="3.40.50.1000">
    <property type="entry name" value="HAD superfamily/HAD-like"/>
    <property type="match status" value="1"/>
</dbReference>
<dbReference type="Gene3D" id="3.40.1110.10">
    <property type="entry name" value="Calcium-transporting ATPase, cytoplasmic domain N"/>
    <property type="match status" value="1"/>
</dbReference>
<accession>A0A7Y0Q310</accession>
<dbReference type="PRINTS" id="PR00941">
    <property type="entry name" value="CDATPASE"/>
</dbReference>
<dbReference type="InterPro" id="IPR023299">
    <property type="entry name" value="ATPase_P-typ_cyto_dom_N"/>
</dbReference>
<evidence type="ECO:0000256" key="16">
    <source>
        <dbReference type="ARBA" id="ARBA00049289"/>
    </source>
</evidence>
<reference evidence="19 20" key="1">
    <citation type="submission" date="2020-04" db="EMBL/GenBank/DDBJ databases">
        <authorList>
            <person name="Zhang R."/>
            <person name="Schippers A."/>
        </authorList>
    </citation>
    <scope>NUCLEOTIDE SEQUENCE [LARGE SCALE GENOMIC DNA]</scope>
    <source>
        <strain evidence="19 20">DSM 109850</strain>
    </source>
</reference>
<dbReference type="GO" id="GO:0140581">
    <property type="term" value="F:P-type monovalent copper transporter activity"/>
    <property type="evidence" value="ECO:0007669"/>
    <property type="project" value="UniProtKB-EC"/>
</dbReference>
<keyword evidence="12 17" id="KW-1133">Transmembrane helix</keyword>
<keyword evidence="13" id="KW-0186">Copper</keyword>
<feature type="transmembrane region" description="Helical" evidence="17">
    <location>
        <begin position="199"/>
        <end position="218"/>
    </location>
</feature>
<dbReference type="PROSITE" id="PS50846">
    <property type="entry name" value="HMA_2"/>
    <property type="match status" value="1"/>
</dbReference>
<dbReference type="GO" id="GO:0005524">
    <property type="term" value="F:ATP binding"/>
    <property type="evidence" value="ECO:0007669"/>
    <property type="project" value="UniProtKB-UniRule"/>
</dbReference>
<dbReference type="InterPro" id="IPR008250">
    <property type="entry name" value="ATPase_P-typ_transduc_dom_A_sf"/>
</dbReference>
<evidence type="ECO:0000256" key="5">
    <source>
        <dbReference type="ARBA" id="ARBA00022475"/>
    </source>
</evidence>
<keyword evidence="4" id="KW-0813">Transport</keyword>
<evidence type="ECO:0000256" key="17">
    <source>
        <dbReference type="RuleBase" id="RU362081"/>
    </source>
</evidence>
<dbReference type="SFLD" id="SFLDS00003">
    <property type="entry name" value="Haloacid_Dehalogenase"/>
    <property type="match status" value="1"/>
</dbReference>
<evidence type="ECO:0000256" key="7">
    <source>
        <dbReference type="ARBA" id="ARBA00022723"/>
    </source>
</evidence>
<dbReference type="SUPFAM" id="SSF56784">
    <property type="entry name" value="HAD-like"/>
    <property type="match status" value="1"/>
</dbReference>
<dbReference type="GO" id="GO:0005886">
    <property type="term" value="C:plasma membrane"/>
    <property type="evidence" value="ECO:0007669"/>
    <property type="project" value="UniProtKB-SubCell"/>
</dbReference>
<dbReference type="PRINTS" id="PR00119">
    <property type="entry name" value="CATATPASE"/>
</dbReference>
<evidence type="ECO:0000256" key="4">
    <source>
        <dbReference type="ARBA" id="ARBA00022448"/>
    </source>
</evidence>
<keyword evidence="14" id="KW-0406">Ion transport</keyword>
<dbReference type="GO" id="GO:0016887">
    <property type="term" value="F:ATP hydrolysis activity"/>
    <property type="evidence" value="ECO:0007669"/>
    <property type="project" value="InterPro"/>
</dbReference>
<dbReference type="SUPFAM" id="SSF81653">
    <property type="entry name" value="Calcium ATPase, transduction domain A"/>
    <property type="match status" value="1"/>
</dbReference>
<dbReference type="PROSITE" id="PS00154">
    <property type="entry name" value="ATPASE_E1_E2"/>
    <property type="match status" value="1"/>
</dbReference>
<dbReference type="FunFam" id="2.70.150.10:FF:000020">
    <property type="entry name" value="Copper-exporting P-type ATPase A"/>
    <property type="match status" value="1"/>
</dbReference>
<keyword evidence="20" id="KW-1185">Reference proteome</keyword>
<dbReference type="Gene3D" id="2.70.150.10">
    <property type="entry name" value="Calcium-transporting ATPase, cytoplasmic transduction domain A"/>
    <property type="match status" value="1"/>
</dbReference>
<evidence type="ECO:0000256" key="2">
    <source>
        <dbReference type="ARBA" id="ARBA00006024"/>
    </source>
</evidence>
<evidence type="ECO:0000256" key="14">
    <source>
        <dbReference type="ARBA" id="ARBA00023065"/>
    </source>
</evidence>
<feature type="transmembrane region" description="Helical" evidence="17">
    <location>
        <begin position="167"/>
        <end position="187"/>
    </location>
</feature>
<organism evidence="19 20">
    <name type="scientific">Sulfobacillus harzensis</name>
    <dbReference type="NCBI Taxonomy" id="2729629"/>
    <lineage>
        <taxon>Bacteria</taxon>
        <taxon>Bacillati</taxon>
        <taxon>Bacillota</taxon>
        <taxon>Clostridia</taxon>
        <taxon>Eubacteriales</taxon>
        <taxon>Clostridiales Family XVII. Incertae Sedis</taxon>
        <taxon>Sulfobacillus</taxon>
    </lineage>
</organism>
<dbReference type="InterPro" id="IPR006121">
    <property type="entry name" value="HMA_dom"/>
</dbReference>
<dbReference type="NCBIfam" id="TIGR01512">
    <property type="entry name" value="ATPase-IB2_Cd"/>
    <property type="match status" value="1"/>
</dbReference>
<keyword evidence="6 17" id="KW-0812">Transmembrane</keyword>
<evidence type="ECO:0000256" key="15">
    <source>
        <dbReference type="ARBA" id="ARBA00023136"/>
    </source>
</evidence>
<dbReference type="PANTHER" id="PTHR43520">
    <property type="entry name" value="ATP7, ISOFORM B"/>
    <property type="match status" value="1"/>
</dbReference>
<dbReference type="PROSITE" id="PS01047">
    <property type="entry name" value="HMA_1"/>
    <property type="match status" value="1"/>
</dbReference>
<dbReference type="InterPro" id="IPR011017">
    <property type="entry name" value="TRASH_dom"/>
</dbReference>
<dbReference type="InterPro" id="IPR023214">
    <property type="entry name" value="HAD_sf"/>
</dbReference>
<comment type="catalytic activity">
    <reaction evidence="16">
        <text>Cu(+)(in) + ATP + H2O = Cu(+)(out) + ADP + phosphate + H(+)</text>
        <dbReference type="Rhea" id="RHEA:25792"/>
        <dbReference type="ChEBI" id="CHEBI:15377"/>
        <dbReference type="ChEBI" id="CHEBI:15378"/>
        <dbReference type="ChEBI" id="CHEBI:30616"/>
        <dbReference type="ChEBI" id="CHEBI:43474"/>
        <dbReference type="ChEBI" id="CHEBI:49552"/>
        <dbReference type="ChEBI" id="CHEBI:456216"/>
        <dbReference type="EC" id="7.2.2.8"/>
    </reaction>
</comment>
<feature type="transmembrane region" description="Helical" evidence="17">
    <location>
        <begin position="755"/>
        <end position="775"/>
    </location>
</feature>
<keyword evidence="5 17" id="KW-1003">Cell membrane</keyword>
<dbReference type="RefSeq" id="WP_169098810.1">
    <property type="nucleotide sequence ID" value="NZ_JABBVZ010000023.1"/>
</dbReference>
<dbReference type="SMART" id="SM00746">
    <property type="entry name" value="TRASH"/>
    <property type="match status" value="2"/>
</dbReference>
<evidence type="ECO:0000313" key="19">
    <source>
        <dbReference type="EMBL" id="NMP22471.1"/>
    </source>
</evidence>
<keyword evidence="7 17" id="KW-0479">Metal-binding</keyword>
<comment type="similarity">
    <text evidence="2 17">Belongs to the cation transport ATPase (P-type) (TC 3.A.3) family. Type IB subfamily.</text>
</comment>
<dbReference type="CDD" id="cd00371">
    <property type="entry name" value="HMA"/>
    <property type="match status" value="1"/>
</dbReference>
<evidence type="ECO:0000256" key="11">
    <source>
        <dbReference type="ARBA" id="ARBA00022967"/>
    </source>
</evidence>
<evidence type="ECO:0000256" key="10">
    <source>
        <dbReference type="ARBA" id="ARBA00022840"/>
    </source>
</evidence>
<comment type="subcellular location">
    <subcellularLocation>
        <location evidence="1">Cell membrane</location>
        <topology evidence="1">Multi-pass membrane protein</topology>
    </subcellularLocation>
</comment>
<dbReference type="InterPro" id="IPR012348">
    <property type="entry name" value="RNR-like"/>
</dbReference>
<feature type="transmembrane region" description="Helical" evidence="17">
    <location>
        <begin position="444"/>
        <end position="469"/>
    </location>
</feature>
<dbReference type="Gene3D" id="1.10.620.20">
    <property type="entry name" value="Ribonucleotide Reductase, subunit A"/>
    <property type="match status" value="2"/>
</dbReference>
<dbReference type="InterPro" id="IPR044492">
    <property type="entry name" value="P_typ_ATPase_HD_dom"/>
</dbReference>
<feature type="transmembrane region" description="Helical" evidence="17">
    <location>
        <begin position="257"/>
        <end position="276"/>
    </location>
</feature>
<dbReference type="NCBIfam" id="TIGR01525">
    <property type="entry name" value="ATPase-IB_hvy"/>
    <property type="match status" value="1"/>
</dbReference>
<dbReference type="Pfam" id="PF00122">
    <property type="entry name" value="E1-E2_ATPase"/>
    <property type="match status" value="1"/>
</dbReference>
<evidence type="ECO:0000256" key="6">
    <source>
        <dbReference type="ARBA" id="ARBA00022692"/>
    </source>
</evidence>
<dbReference type="GO" id="GO:0043682">
    <property type="term" value="F:P-type divalent copper transporter activity"/>
    <property type="evidence" value="ECO:0007669"/>
    <property type="project" value="TreeGrafter"/>
</dbReference>
<keyword evidence="8 17" id="KW-0547">Nucleotide-binding</keyword>
<dbReference type="GO" id="GO:0005507">
    <property type="term" value="F:copper ion binding"/>
    <property type="evidence" value="ECO:0007669"/>
    <property type="project" value="TreeGrafter"/>
</dbReference>
<dbReference type="EMBL" id="JABBVZ010000023">
    <property type="protein sequence ID" value="NMP22471.1"/>
    <property type="molecule type" value="Genomic_DNA"/>
</dbReference>
<dbReference type="InterPro" id="IPR007029">
    <property type="entry name" value="YHS_dom"/>
</dbReference>
<dbReference type="Gene3D" id="3.30.70.100">
    <property type="match status" value="1"/>
</dbReference>
<feature type="transmembrane region" description="Helical" evidence="17">
    <location>
        <begin position="410"/>
        <end position="432"/>
    </location>
</feature>
<dbReference type="Pfam" id="PF00702">
    <property type="entry name" value="Hydrolase"/>
    <property type="match status" value="1"/>
</dbReference>
<dbReference type="InterPro" id="IPR017969">
    <property type="entry name" value="Heavy-metal-associated_CS"/>
</dbReference>
<dbReference type="InterPro" id="IPR059000">
    <property type="entry name" value="ATPase_P-type_domA"/>
</dbReference>
<feature type="transmembrane region" description="Helical" evidence="17">
    <location>
        <begin position="230"/>
        <end position="251"/>
    </location>
</feature>
<dbReference type="EC" id="7.2.2.8" evidence="3"/>
<evidence type="ECO:0000313" key="20">
    <source>
        <dbReference type="Proteomes" id="UP000533476"/>
    </source>
</evidence>
<protein>
    <recommendedName>
        <fullName evidence="3">P-type Cu(+) transporter</fullName>
        <ecNumber evidence="3">7.2.2.8</ecNumber>
    </recommendedName>
</protein>
<dbReference type="PANTHER" id="PTHR43520:SF8">
    <property type="entry name" value="P-TYPE CU(+) TRANSPORTER"/>
    <property type="match status" value="1"/>
</dbReference>
<dbReference type="CDD" id="cd02094">
    <property type="entry name" value="P-type_ATPase_Cu-like"/>
    <property type="match status" value="1"/>
</dbReference>
<dbReference type="SFLD" id="SFLDF00027">
    <property type="entry name" value="p-type_atpase"/>
    <property type="match status" value="1"/>
</dbReference>
<dbReference type="SUPFAM" id="SSF55008">
    <property type="entry name" value="HMA, heavy metal-associated domain"/>
    <property type="match status" value="1"/>
</dbReference>
<dbReference type="InterPro" id="IPR027256">
    <property type="entry name" value="P-typ_ATPase_IB"/>
</dbReference>
<evidence type="ECO:0000256" key="3">
    <source>
        <dbReference type="ARBA" id="ARBA00012517"/>
    </source>
</evidence>